<dbReference type="InParanoid" id="A0A0D0APZ7"/>
<proteinExistence type="predicted"/>
<protein>
    <submittedName>
        <fullName evidence="2">Unplaced genomic scaffold CY34scaffold_72, whole genome shotgun sequence</fullName>
    </submittedName>
</protein>
<dbReference type="EMBL" id="KN835203">
    <property type="protein sequence ID" value="KIK43856.1"/>
    <property type="molecule type" value="Genomic_DNA"/>
</dbReference>
<dbReference type="Proteomes" id="UP000054485">
    <property type="component" value="Unassembled WGS sequence"/>
</dbReference>
<accession>A0A0D0APZ7</accession>
<dbReference type="STRING" id="930992.A0A0D0APZ7"/>
<reference evidence="3" key="2">
    <citation type="submission" date="2015-01" db="EMBL/GenBank/DDBJ databases">
        <title>Evolutionary Origins and Diversification of the Mycorrhizal Mutualists.</title>
        <authorList>
            <consortium name="DOE Joint Genome Institute"/>
            <consortium name="Mycorrhizal Genomics Consortium"/>
            <person name="Kohler A."/>
            <person name="Kuo A."/>
            <person name="Nagy L.G."/>
            <person name="Floudas D."/>
            <person name="Copeland A."/>
            <person name="Barry K.W."/>
            <person name="Cichocki N."/>
            <person name="Veneault-Fourrey C."/>
            <person name="LaButti K."/>
            <person name="Lindquist E.A."/>
            <person name="Lipzen A."/>
            <person name="Lundell T."/>
            <person name="Morin E."/>
            <person name="Murat C."/>
            <person name="Riley R."/>
            <person name="Ohm R."/>
            <person name="Sun H."/>
            <person name="Tunlid A."/>
            <person name="Henrissat B."/>
            <person name="Grigoriev I.V."/>
            <person name="Hibbett D.S."/>
            <person name="Martin F."/>
        </authorList>
    </citation>
    <scope>NUCLEOTIDE SEQUENCE [LARGE SCALE GENOMIC DNA]</scope>
    <source>
        <strain evidence="3">UH-Slu-Lm8-n1</strain>
    </source>
</reference>
<organism evidence="2 3">
    <name type="scientific">Suillus luteus UH-Slu-Lm8-n1</name>
    <dbReference type="NCBI Taxonomy" id="930992"/>
    <lineage>
        <taxon>Eukaryota</taxon>
        <taxon>Fungi</taxon>
        <taxon>Dikarya</taxon>
        <taxon>Basidiomycota</taxon>
        <taxon>Agaricomycotina</taxon>
        <taxon>Agaricomycetes</taxon>
        <taxon>Agaricomycetidae</taxon>
        <taxon>Boletales</taxon>
        <taxon>Suillineae</taxon>
        <taxon>Suillaceae</taxon>
        <taxon>Suillus</taxon>
    </lineage>
</organism>
<evidence type="ECO:0000313" key="2">
    <source>
        <dbReference type="EMBL" id="KIK43856.1"/>
    </source>
</evidence>
<reference evidence="2 3" key="1">
    <citation type="submission" date="2014-04" db="EMBL/GenBank/DDBJ databases">
        <authorList>
            <consortium name="DOE Joint Genome Institute"/>
            <person name="Kuo A."/>
            <person name="Ruytinx J."/>
            <person name="Rineau F."/>
            <person name="Colpaert J."/>
            <person name="Kohler A."/>
            <person name="Nagy L.G."/>
            <person name="Floudas D."/>
            <person name="Copeland A."/>
            <person name="Barry K.W."/>
            <person name="Cichocki N."/>
            <person name="Veneault-Fourrey C."/>
            <person name="LaButti K."/>
            <person name="Lindquist E.A."/>
            <person name="Lipzen A."/>
            <person name="Lundell T."/>
            <person name="Morin E."/>
            <person name="Murat C."/>
            <person name="Sun H."/>
            <person name="Tunlid A."/>
            <person name="Henrissat B."/>
            <person name="Grigoriev I.V."/>
            <person name="Hibbett D.S."/>
            <person name="Martin F."/>
            <person name="Nordberg H.P."/>
            <person name="Cantor M.N."/>
            <person name="Hua S.X."/>
        </authorList>
    </citation>
    <scope>NUCLEOTIDE SEQUENCE [LARGE SCALE GENOMIC DNA]</scope>
    <source>
        <strain evidence="2 3">UH-Slu-Lm8-n1</strain>
    </source>
</reference>
<evidence type="ECO:0000256" key="1">
    <source>
        <dbReference type="SAM" id="MobiDB-lite"/>
    </source>
</evidence>
<gene>
    <name evidence="2" type="ORF">CY34DRAFT_803363</name>
</gene>
<dbReference type="HOGENOM" id="CLU_133939_0_0_1"/>
<name>A0A0D0APZ7_9AGAM</name>
<dbReference type="OrthoDB" id="3205170at2759"/>
<keyword evidence="3" id="KW-1185">Reference proteome</keyword>
<feature type="region of interest" description="Disordered" evidence="1">
    <location>
        <begin position="1"/>
        <end position="20"/>
    </location>
</feature>
<dbReference type="AlphaFoldDB" id="A0A0D0APZ7"/>
<sequence length="131" mass="15096">MYTAPRKDPRRSSIMGADRRPNPLRYVNLKEWDDGAYGDISFQESQPDSLEEPWPYRFQNGDSVWIHSTGYDWYQGKIAGQPKAAQTKMGDGLFWPVTYNRNKRRYAAPLNGELKPDTPAIRKMLEEAGVL</sequence>
<evidence type="ECO:0000313" key="3">
    <source>
        <dbReference type="Proteomes" id="UP000054485"/>
    </source>
</evidence>